<proteinExistence type="inferred from homology"/>
<evidence type="ECO:0000256" key="1">
    <source>
        <dbReference type="ARBA" id="ARBA00007381"/>
    </source>
</evidence>
<dbReference type="Gene3D" id="3.90.640.10">
    <property type="entry name" value="Actin, Chain A, domain 4"/>
    <property type="match status" value="1"/>
</dbReference>
<evidence type="ECO:0000313" key="4">
    <source>
        <dbReference type="EMBL" id="AJD52192.1"/>
    </source>
</evidence>
<dbReference type="Gene3D" id="3.30.420.40">
    <property type="match status" value="2"/>
</dbReference>
<dbReference type="GO" id="GO:0005524">
    <property type="term" value="F:ATP binding"/>
    <property type="evidence" value="ECO:0007669"/>
    <property type="project" value="UniProtKB-KW"/>
</dbReference>
<dbReference type="InterPro" id="IPR013126">
    <property type="entry name" value="Hsp_70_fam"/>
</dbReference>
<accession>A0AB72UDN4</accession>
<dbReference type="Gene3D" id="2.60.34.10">
    <property type="entry name" value="Substrate Binding Domain Of DNAk, Chain A, domain 1"/>
    <property type="match status" value="1"/>
</dbReference>
<name>A0AB72UDN4_9PROT</name>
<dbReference type="SUPFAM" id="SSF53067">
    <property type="entry name" value="Actin-like ATPase domain"/>
    <property type="match status" value="2"/>
</dbReference>
<dbReference type="Proteomes" id="UP000007127">
    <property type="component" value="Chromosome"/>
</dbReference>
<reference evidence="4 5" key="1">
    <citation type="journal article" date="2012" name="J. Bacteriol.">
        <title>Genome sequence of Thalassospira xiamenensis type strain M-5.</title>
        <authorList>
            <person name="Lai Q."/>
            <person name="Shao Z."/>
        </authorList>
    </citation>
    <scope>NUCLEOTIDE SEQUENCE [LARGE SCALE GENOMIC DNA]</scope>
    <source>
        <strain evidence="4 5">M-5</strain>
    </source>
</reference>
<evidence type="ECO:0000256" key="2">
    <source>
        <dbReference type="ARBA" id="ARBA00022741"/>
    </source>
</evidence>
<dbReference type="PRINTS" id="PR00301">
    <property type="entry name" value="HEATSHOCK70"/>
</dbReference>
<dbReference type="InterPro" id="IPR018181">
    <property type="entry name" value="Heat_shock_70_CS"/>
</dbReference>
<gene>
    <name evidence="4" type="ORF">TH3_10380</name>
</gene>
<sequence>MTQEACKLAGLNLLRLVNEPTAAALAYGVHEKDAETQFLVVDLGGGTFDVTILEMFDGVMEVKASSGDAFLGGEDFTEVLAKQICEKIERPWHKLGGQFQAELRAHAEIAKVKISNEESCTVKVFDKQEIYEVKLTRDEFAEGAKPLLQRMLIPIERCMYDVSLKSEDLDRILLVGGATRMPMLRHMVAKHFGKFPEFNIDPDHAVALGASVQAALLAEDRALDDVVMTDVSPFSVGIEIGREVADGRRVSGLFSPIIERNTPLPASRVGSFQTLDAKQQEVLISVYQGESAYVADNIKLGQYTVKLPRKRKDKEYFEVLLVYDTSGLLEVEATLGSSGEKHGLIIETLSEDLSPEKLAERLEKMRTLKSPPRENEVNQSLVARLDRVYAMTRGSDRQRVLDMIASFESVLDQRDPVEIDRIRGEIEQMLNRIDDFYVS</sequence>
<dbReference type="PANTHER" id="PTHR19375">
    <property type="entry name" value="HEAT SHOCK PROTEIN 70KDA"/>
    <property type="match status" value="1"/>
</dbReference>
<organism evidence="4 5">
    <name type="scientific">Thalassospira xiamenensis M-5 = DSM 17429</name>
    <dbReference type="NCBI Taxonomy" id="1123366"/>
    <lineage>
        <taxon>Bacteria</taxon>
        <taxon>Pseudomonadati</taxon>
        <taxon>Pseudomonadota</taxon>
        <taxon>Alphaproteobacteria</taxon>
        <taxon>Rhodospirillales</taxon>
        <taxon>Thalassospiraceae</taxon>
        <taxon>Thalassospira</taxon>
    </lineage>
</organism>
<dbReference type="SUPFAM" id="SSF100920">
    <property type="entry name" value="Heat shock protein 70kD (HSP70), peptide-binding domain"/>
    <property type="match status" value="1"/>
</dbReference>
<dbReference type="Pfam" id="PF00012">
    <property type="entry name" value="HSP70"/>
    <property type="match status" value="1"/>
</dbReference>
<dbReference type="PROSITE" id="PS00329">
    <property type="entry name" value="HSP70_2"/>
    <property type="match status" value="1"/>
</dbReference>
<dbReference type="AlphaFoldDB" id="A0AB72UDN4"/>
<evidence type="ECO:0000313" key="5">
    <source>
        <dbReference type="Proteomes" id="UP000007127"/>
    </source>
</evidence>
<keyword evidence="3" id="KW-0067">ATP-binding</keyword>
<protein>
    <submittedName>
        <fullName evidence="4">Chaperone protein HscC</fullName>
    </submittedName>
</protein>
<dbReference type="KEGG" id="txi:TH3_10380"/>
<comment type="similarity">
    <text evidence="1">Belongs to the heat shock protein 70 family.</text>
</comment>
<dbReference type="GO" id="GO:0140662">
    <property type="term" value="F:ATP-dependent protein folding chaperone"/>
    <property type="evidence" value="ECO:0007669"/>
    <property type="project" value="InterPro"/>
</dbReference>
<evidence type="ECO:0000256" key="3">
    <source>
        <dbReference type="ARBA" id="ARBA00022840"/>
    </source>
</evidence>
<dbReference type="InterPro" id="IPR043129">
    <property type="entry name" value="ATPase_NBD"/>
</dbReference>
<keyword evidence="2" id="KW-0547">Nucleotide-binding</keyword>
<dbReference type="EMBL" id="CP004388">
    <property type="protein sequence ID" value="AJD52192.1"/>
    <property type="molecule type" value="Genomic_DNA"/>
</dbReference>
<dbReference type="InterPro" id="IPR029047">
    <property type="entry name" value="HSP70_peptide-bd_sf"/>
</dbReference>